<comment type="caution">
    <text evidence="1">The sequence shown here is derived from an EMBL/GenBank/DDBJ whole genome shotgun (WGS) entry which is preliminary data.</text>
</comment>
<reference evidence="1 2" key="1">
    <citation type="submission" date="2020-07" db="EMBL/GenBank/DDBJ databases">
        <title>Sequencing the genomes of 1000 actinobacteria strains.</title>
        <authorList>
            <person name="Klenk H.-P."/>
        </authorList>
    </citation>
    <scope>NUCLEOTIDE SEQUENCE [LARGE SCALE GENOMIC DNA]</scope>
    <source>
        <strain evidence="1 2">DSM 45278</strain>
    </source>
</reference>
<dbReference type="EMBL" id="JACCHL010000001">
    <property type="protein sequence ID" value="NYH55153.1"/>
    <property type="molecule type" value="Genomic_DNA"/>
</dbReference>
<dbReference type="AlphaFoldDB" id="A0A7Y9XIJ6"/>
<evidence type="ECO:0008006" key="3">
    <source>
        <dbReference type="Google" id="ProtNLM"/>
    </source>
</evidence>
<name>A0A7Y9XIJ6_9ACTN</name>
<organism evidence="1 2">
    <name type="scientific">Nocardiopsis sinuspersici</name>
    <dbReference type="NCBI Taxonomy" id="501010"/>
    <lineage>
        <taxon>Bacteria</taxon>
        <taxon>Bacillati</taxon>
        <taxon>Actinomycetota</taxon>
        <taxon>Actinomycetes</taxon>
        <taxon>Streptosporangiales</taxon>
        <taxon>Nocardiopsidaceae</taxon>
        <taxon>Nocardiopsis</taxon>
    </lineage>
</organism>
<evidence type="ECO:0000313" key="2">
    <source>
        <dbReference type="Proteomes" id="UP000584931"/>
    </source>
</evidence>
<accession>A0A7Y9XIJ6</accession>
<gene>
    <name evidence="1" type="ORF">HNR06_004742</name>
</gene>
<proteinExistence type="predicted"/>
<sequence length="37" mass="3904">MNRLRSAPWLPLFDGPAGPGAVARLAAEAEKAGWGIR</sequence>
<evidence type="ECO:0000313" key="1">
    <source>
        <dbReference type="EMBL" id="NYH55153.1"/>
    </source>
</evidence>
<protein>
    <recommendedName>
        <fullName evidence="3">LLM class flavin-dependent oxidoreductase</fullName>
    </recommendedName>
</protein>
<dbReference type="Proteomes" id="UP000584931">
    <property type="component" value="Unassembled WGS sequence"/>
</dbReference>